<evidence type="ECO:0000313" key="3">
    <source>
        <dbReference type="Proteomes" id="UP000199365"/>
    </source>
</evidence>
<name>A0A1H1DTN0_9BURK</name>
<organism evidence="2 3">
    <name type="scientific">Paraburkholderia tuberum</name>
    <dbReference type="NCBI Taxonomy" id="157910"/>
    <lineage>
        <taxon>Bacteria</taxon>
        <taxon>Pseudomonadati</taxon>
        <taxon>Pseudomonadota</taxon>
        <taxon>Betaproteobacteria</taxon>
        <taxon>Burkholderiales</taxon>
        <taxon>Burkholderiaceae</taxon>
        <taxon>Paraburkholderia</taxon>
    </lineage>
</organism>
<dbReference type="RefSeq" id="WP_090802689.1">
    <property type="nucleotide sequence ID" value="NZ_FNKX01000001.1"/>
</dbReference>
<proteinExistence type="predicted"/>
<accession>A0A1H1DTN0</accession>
<evidence type="ECO:0000313" key="2">
    <source>
        <dbReference type="EMBL" id="SDQ79845.1"/>
    </source>
</evidence>
<feature type="transmembrane region" description="Helical" evidence="1">
    <location>
        <begin position="36"/>
        <end position="57"/>
    </location>
</feature>
<evidence type="ECO:0000256" key="1">
    <source>
        <dbReference type="SAM" id="Phobius"/>
    </source>
</evidence>
<keyword evidence="1" id="KW-0472">Membrane</keyword>
<dbReference type="Proteomes" id="UP000199365">
    <property type="component" value="Unassembled WGS sequence"/>
</dbReference>
<feature type="transmembrane region" description="Helical" evidence="1">
    <location>
        <begin position="69"/>
        <end position="90"/>
    </location>
</feature>
<keyword evidence="3" id="KW-1185">Reference proteome</keyword>
<sequence length="341" mass="35816">MIRVCPALLLAGTATGTAVCMSVLAGWQRGGLLAERAVWVATGVVLVVSAHLLPTLIRGSSVAIRIMGSVLWGASMVTACMGHVTFFLFAQQHAGEHRAESVTATSSLGAGRSLTVVMAERATVTRQLAFAQMQRCATDCSPLEARRVTLAARLDALDAEADDIRRHEAADDRITARRDALLADPVTSRMAALLGVTTARVDLASGLMFAAVLEGVACLLWTVALRPPSLPAQVPLVTPPEVMPTVNVTAATSNVATSVAAGHVGEPVTREVAAGRHAPNDDPITPLPDRTPPRNEVTQLAQAIAAGHVRPTVVDIRRHLRCSQARAAALRRQLAELSATA</sequence>
<dbReference type="AlphaFoldDB" id="A0A1H1DTN0"/>
<gene>
    <name evidence="2" type="ORF">SAMN05445850_1774</name>
</gene>
<protein>
    <submittedName>
        <fullName evidence="2">Uncharacterized protein</fullName>
    </submittedName>
</protein>
<reference evidence="3" key="1">
    <citation type="submission" date="2016-10" db="EMBL/GenBank/DDBJ databases">
        <authorList>
            <person name="Varghese N."/>
            <person name="Submissions S."/>
        </authorList>
    </citation>
    <scope>NUCLEOTIDE SEQUENCE [LARGE SCALE GENOMIC DNA]</scope>
    <source>
        <strain evidence="3">DUS833</strain>
    </source>
</reference>
<dbReference type="EMBL" id="FNKX01000001">
    <property type="protein sequence ID" value="SDQ79845.1"/>
    <property type="molecule type" value="Genomic_DNA"/>
</dbReference>
<dbReference type="STRING" id="157910.SAMN05445850_1774"/>
<keyword evidence="1" id="KW-1133">Transmembrane helix</keyword>
<keyword evidence="1" id="KW-0812">Transmembrane</keyword>